<evidence type="ECO:0000313" key="2">
    <source>
        <dbReference type="EMBL" id="KAK8961416.1"/>
    </source>
</evidence>
<evidence type="ECO:0000256" key="1">
    <source>
        <dbReference type="SAM" id="Coils"/>
    </source>
</evidence>
<keyword evidence="3" id="KW-1185">Reference proteome</keyword>
<gene>
    <name evidence="2" type="ORF">KSP40_PGU003287</name>
</gene>
<dbReference type="PANTHER" id="PTHR38377">
    <property type="entry name" value="THREONINE-TRNA LIGASE 2"/>
    <property type="match status" value="1"/>
</dbReference>
<keyword evidence="1" id="KW-0175">Coiled coil</keyword>
<proteinExistence type="predicted"/>
<organism evidence="2 3">
    <name type="scientific">Platanthera guangdongensis</name>
    <dbReference type="NCBI Taxonomy" id="2320717"/>
    <lineage>
        <taxon>Eukaryota</taxon>
        <taxon>Viridiplantae</taxon>
        <taxon>Streptophyta</taxon>
        <taxon>Embryophyta</taxon>
        <taxon>Tracheophyta</taxon>
        <taxon>Spermatophyta</taxon>
        <taxon>Magnoliopsida</taxon>
        <taxon>Liliopsida</taxon>
        <taxon>Asparagales</taxon>
        <taxon>Orchidaceae</taxon>
        <taxon>Orchidoideae</taxon>
        <taxon>Orchideae</taxon>
        <taxon>Orchidinae</taxon>
        <taxon>Platanthera</taxon>
    </lineage>
</organism>
<accession>A0ABR2MCJ6</accession>
<reference evidence="2 3" key="1">
    <citation type="journal article" date="2022" name="Nat. Plants">
        <title>Genomes of leafy and leafless Platanthera orchids illuminate the evolution of mycoheterotrophy.</title>
        <authorList>
            <person name="Li M.H."/>
            <person name="Liu K.W."/>
            <person name="Li Z."/>
            <person name="Lu H.C."/>
            <person name="Ye Q.L."/>
            <person name="Zhang D."/>
            <person name="Wang J.Y."/>
            <person name="Li Y.F."/>
            <person name="Zhong Z.M."/>
            <person name="Liu X."/>
            <person name="Yu X."/>
            <person name="Liu D.K."/>
            <person name="Tu X.D."/>
            <person name="Liu B."/>
            <person name="Hao Y."/>
            <person name="Liao X.Y."/>
            <person name="Jiang Y.T."/>
            <person name="Sun W.H."/>
            <person name="Chen J."/>
            <person name="Chen Y.Q."/>
            <person name="Ai Y."/>
            <person name="Zhai J.W."/>
            <person name="Wu S.S."/>
            <person name="Zhou Z."/>
            <person name="Hsiao Y.Y."/>
            <person name="Wu W.L."/>
            <person name="Chen Y.Y."/>
            <person name="Lin Y.F."/>
            <person name="Hsu J.L."/>
            <person name="Li C.Y."/>
            <person name="Wang Z.W."/>
            <person name="Zhao X."/>
            <person name="Zhong W.Y."/>
            <person name="Ma X.K."/>
            <person name="Ma L."/>
            <person name="Huang J."/>
            <person name="Chen G.Z."/>
            <person name="Huang M.Z."/>
            <person name="Huang L."/>
            <person name="Peng D.H."/>
            <person name="Luo Y.B."/>
            <person name="Zou S.Q."/>
            <person name="Chen S.P."/>
            <person name="Lan S."/>
            <person name="Tsai W.C."/>
            <person name="Van de Peer Y."/>
            <person name="Liu Z.J."/>
        </authorList>
    </citation>
    <scope>NUCLEOTIDE SEQUENCE [LARGE SCALE GENOMIC DNA]</scope>
    <source>
        <strain evidence="2">Lor288</strain>
    </source>
</reference>
<feature type="coiled-coil region" evidence="1">
    <location>
        <begin position="21"/>
        <end position="91"/>
    </location>
</feature>
<dbReference type="PANTHER" id="PTHR38377:SF1">
    <property type="entry name" value="THREONINE-TRNA LIGASE 2"/>
    <property type="match status" value="1"/>
</dbReference>
<name>A0ABR2MCJ6_9ASPA</name>
<sequence length="109" mass="12756">MAEQVRSKSMEEVLKPFYERASEAEERLMRLEALLDNVKGESNTERRQMSSAVEDFQSKLEIVQAELTSERERASKEIRKLVEDNTKLRYRISHLLRAVKEADSELNVK</sequence>
<protein>
    <submittedName>
        <fullName evidence="2">Uncharacterized protein</fullName>
    </submittedName>
</protein>
<evidence type="ECO:0000313" key="3">
    <source>
        <dbReference type="Proteomes" id="UP001412067"/>
    </source>
</evidence>
<dbReference type="Proteomes" id="UP001412067">
    <property type="component" value="Unassembled WGS sequence"/>
</dbReference>
<dbReference type="EMBL" id="JBBWWR010000009">
    <property type="protein sequence ID" value="KAK8961416.1"/>
    <property type="molecule type" value="Genomic_DNA"/>
</dbReference>
<comment type="caution">
    <text evidence="2">The sequence shown here is derived from an EMBL/GenBank/DDBJ whole genome shotgun (WGS) entry which is preliminary data.</text>
</comment>